<accession>A0A8S1H813</accession>
<evidence type="ECO:0000313" key="2">
    <source>
        <dbReference type="Proteomes" id="UP000835052"/>
    </source>
</evidence>
<comment type="caution">
    <text evidence="1">The sequence shown here is derived from an EMBL/GenBank/DDBJ whole genome shotgun (WGS) entry which is preliminary data.</text>
</comment>
<dbReference type="AlphaFoldDB" id="A0A8S1H813"/>
<organism evidence="1 2">
    <name type="scientific">Caenorhabditis auriculariae</name>
    <dbReference type="NCBI Taxonomy" id="2777116"/>
    <lineage>
        <taxon>Eukaryota</taxon>
        <taxon>Metazoa</taxon>
        <taxon>Ecdysozoa</taxon>
        <taxon>Nematoda</taxon>
        <taxon>Chromadorea</taxon>
        <taxon>Rhabditida</taxon>
        <taxon>Rhabditina</taxon>
        <taxon>Rhabditomorpha</taxon>
        <taxon>Rhabditoidea</taxon>
        <taxon>Rhabditidae</taxon>
        <taxon>Peloderinae</taxon>
        <taxon>Caenorhabditis</taxon>
    </lineage>
</organism>
<reference evidence="1" key="1">
    <citation type="submission" date="2020-10" db="EMBL/GenBank/DDBJ databases">
        <authorList>
            <person name="Kikuchi T."/>
        </authorList>
    </citation>
    <scope>NUCLEOTIDE SEQUENCE</scope>
    <source>
        <strain evidence="1">NKZ352</strain>
    </source>
</reference>
<evidence type="ECO:0000313" key="1">
    <source>
        <dbReference type="EMBL" id="CAD6189370.1"/>
    </source>
</evidence>
<gene>
    <name evidence="1" type="ORF">CAUJ_LOCUS5289</name>
</gene>
<dbReference type="EMBL" id="CAJGYM010000010">
    <property type="protein sequence ID" value="CAD6189370.1"/>
    <property type="molecule type" value="Genomic_DNA"/>
</dbReference>
<sequence length="253" mass="28203">MHGSYKNLCLLGSFVTGFLLFLILLNFQSVGRLKPPVFKHPKLCGPDLKAVTSKLNETQDGISETQNNSNVGLDTVRPAFQDWKTCLLSAKIWDEKLNWGSLNKLCTDCSQKADGFETPGQQVQKEEVSDSAIMGKEVAPKIVIFVCVAMDSQASLQNALQKDNNIFEAYTMDVKLLEQLLKGSKVCTIAGADTIQVQTRFENETSEQEQYIEIKDFTQFLKEMGENERIDYLVIEIEGTDSPIISETSTSAK</sequence>
<name>A0A8S1H813_9PELO</name>
<keyword evidence="2" id="KW-1185">Reference proteome</keyword>
<protein>
    <submittedName>
        <fullName evidence="1">Uncharacterized protein</fullName>
    </submittedName>
</protein>
<dbReference type="Proteomes" id="UP000835052">
    <property type="component" value="Unassembled WGS sequence"/>
</dbReference>
<proteinExistence type="predicted"/>